<keyword evidence="5" id="KW-1185">Reference proteome</keyword>
<evidence type="ECO:0000256" key="1">
    <source>
        <dbReference type="ARBA" id="ARBA00005278"/>
    </source>
</evidence>
<dbReference type="InterPro" id="IPR004995">
    <property type="entry name" value="Spore_Ger"/>
</dbReference>
<dbReference type="PIRSF" id="PIRSF005690">
    <property type="entry name" value="GerBA"/>
    <property type="match status" value="1"/>
</dbReference>
<evidence type="ECO:0000256" key="2">
    <source>
        <dbReference type="ARBA" id="ARBA00023136"/>
    </source>
</evidence>
<protein>
    <submittedName>
        <fullName evidence="4">Spore germination protein</fullName>
    </submittedName>
</protein>
<dbReference type="Pfam" id="PF03323">
    <property type="entry name" value="GerA"/>
    <property type="match status" value="1"/>
</dbReference>
<feature type="transmembrane region" description="Helical" evidence="3">
    <location>
        <begin position="392"/>
        <end position="412"/>
    </location>
</feature>
<keyword evidence="3" id="KW-0812">Transmembrane</keyword>
<dbReference type="PANTHER" id="PTHR22550:SF5">
    <property type="entry name" value="LEUCINE ZIPPER PROTEIN 4"/>
    <property type="match status" value="1"/>
</dbReference>
<evidence type="ECO:0000313" key="4">
    <source>
        <dbReference type="EMBL" id="MBD8034277.1"/>
    </source>
</evidence>
<keyword evidence="2 3" id="KW-0472">Membrane</keyword>
<proteinExistence type="inferred from homology"/>
<comment type="similarity">
    <text evidence="1">Belongs to the GerABKA family.</text>
</comment>
<reference evidence="4 5" key="1">
    <citation type="submission" date="2020-08" db="EMBL/GenBank/DDBJ databases">
        <title>A Genomic Blueprint of the Chicken Gut Microbiome.</title>
        <authorList>
            <person name="Gilroy R."/>
            <person name="Ravi A."/>
            <person name="Getino M."/>
            <person name="Pursley I."/>
            <person name="Horton D.L."/>
            <person name="Alikhan N.-F."/>
            <person name="Baker D."/>
            <person name="Gharbi K."/>
            <person name="Hall N."/>
            <person name="Watson M."/>
            <person name="Adriaenssens E.M."/>
            <person name="Foster-Nyarko E."/>
            <person name="Jarju S."/>
            <person name="Secka A."/>
            <person name="Antonio M."/>
            <person name="Oren A."/>
            <person name="Chaudhuri R."/>
            <person name="La Ragione R.M."/>
            <person name="Hildebrand F."/>
            <person name="Pallen M.J."/>
        </authorList>
    </citation>
    <scope>NUCLEOTIDE SEQUENCE [LARGE SCALE GENOMIC DNA]</scope>
    <source>
        <strain evidence="4 5">Sa1YVA6</strain>
    </source>
</reference>
<feature type="transmembrane region" description="Helical" evidence="3">
    <location>
        <begin position="368"/>
        <end position="386"/>
    </location>
</feature>
<comment type="caution">
    <text evidence="4">The sequence shown here is derived from an EMBL/GenBank/DDBJ whole genome shotgun (WGS) entry which is preliminary data.</text>
</comment>
<feature type="transmembrane region" description="Helical" evidence="3">
    <location>
        <begin position="296"/>
        <end position="318"/>
    </location>
</feature>
<feature type="transmembrane region" description="Helical" evidence="3">
    <location>
        <begin position="424"/>
        <end position="446"/>
    </location>
</feature>
<dbReference type="PANTHER" id="PTHR22550">
    <property type="entry name" value="SPORE GERMINATION PROTEIN"/>
    <property type="match status" value="1"/>
</dbReference>
<dbReference type="InterPro" id="IPR050768">
    <property type="entry name" value="UPF0353/GerABKA_families"/>
</dbReference>
<organism evidence="4 5">
    <name type="scientific">Solibacillus merdavium</name>
    <dbReference type="NCBI Taxonomy" id="2762218"/>
    <lineage>
        <taxon>Bacteria</taxon>
        <taxon>Bacillati</taxon>
        <taxon>Bacillota</taxon>
        <taxon>Bacilli</taxon>
        <taxon>Bacillales</taxon>
        <taxon>Caryophanaceae</taxon>
        <taxon>Solibacillus</taxon>
    </lineage>
</organism>
<sequence>MVQSSNEKYNNPLYLDGQLDENITVIKKILGNSSDLIIRKSRIGRLNHPFALIYIKGLINEDLLNKNILRVLELNRKHIHSNLFDHVYEEIIAIAEINRSKEMKQVIKTLLAGDTVFLLEGVSEAALIGTSGMEYRALEEPQSESVIRGSRVGFIENFKINLSLIRQEIKDPNLRVDMMEVGTHSNQKIAICYIDGVVREDLLQEVLRRVKTIDIDFAPDSGFIEQWIEDNLLSPFPQILDTERPDRVAFNILKGKIAIIVEGSPFALLMPITFGDSLKSIEDYNQRWLISSLLRLLRLFSFYMTIFLPALYVALISYHPELIPAQLLFTITAAREGIPFPSLIEALILVFFYEVLQEAGTRLPYKISQTIGIVGGIVIGQLAVMAGIVTPIMVIVISLTAICAFTIPNYSFAIGLRIVRLATIFAAAILGLYGIILVFIMIYVHLANLKSIGVPYTQSFSPGNLWTLENIVVRAPITVLSKRSFQPFLKSNKKKKDGGSVK</sequence>
<dbReference type="RefSeq" id="WP_191704776.1">
    <property type="nucleotide sequence ID" value="NZ_JACSPW010000014.1"/>
</dbReference>
<evidence type="ECO:0000256" key="3">
    <source>
        <dbReference type="SAM" id="Phobius"/>
    </source>
</evidence>
<accession>A0ABR8XQW7</accession>
<gene>
    <name evidence="4" type="ORF">H9632_14490</name>
</gene>
<dbReference type="Proteomes" id="UP000600565">
    <property type="component" value="Unassembled WGS sequence"/>
</dbReference>
<name>A0ABR8XQW7_9BACL</name>
<evidence type="ECO:0000313" key="5">
    <source>
        <dbReference type="Proteomes" id="UP000600565"/>
    </source>
</evidence>
<keyword evidence="3" id="KW-1133">Transmembrane helix</keyword>
<dbReference type="EMBL" id="JACSPW010000014">
    <property type="protein sequence ID" value="MBD8034277.1"/>
    <property type="molecule type" value="Genomic_DNA"/>
</dbReference>
<feature type="transmembrane region" description="Helical" evidence="3">
    <location>
        <begin position="338"/>
        <end position="356"/>
    </location>
</feature>